<dbReference type="PANTHER" id="PTHR39176">
    <property type="entry name" value="PERIPLASMIC PROTEIN-RELATED"/>
    <property type="match status" value="1"/>
</dbReference>
<sequence length="133" mass="14087">MRILTIRAALLAMAAASAPAFAAPSGCTADATTQTAIDDCAASRYRQSDLQLNHTYQALVAKVAEPARGRLKEAQRRWVAWRDAQCAFEASGVAGGSAAPMVASQCLDALTRAQTRRLDSHLHCPEGDLACTN</sequence>
<dbReference type="EMBL" id="CP002581">
    <property type="protein sequence ID" value="AJK49260.1"/>
    <property type="molecule type" value="Genomic_DNA"/>
</dbReference>
<reference evidence="4" key="1">
    <citation type="submission" date="2011-03" db="EMBL/GenBank/DDBJ databases">
        <authorList>
            <person name="Voget S."/>
            <person name="Streit W.R."/>
            <person name="Jaeger K.E."/>
            <person name="Daniel R."/>
        </authorList>
    </citation>
    <scope>NUCLEOTIDE SEQUENCE [LARGE SCALE GENOMIC DNA]</scope>
    <source>
        <strain evidence="4">PG1</strain>
    </source>
</reference>
<dbReference type="HOGENOM" id="CLU_128596_8_1_4"/>
<evidence type="ECO:0000256" key="1">
    <source>
        <dbReference type="SAM" id="SignalP"/>
    </source>
</evidence>
<proteinExistence type="predicted"/>
<keyword evidence="4" id="KW-1185">Reference proteome</keyword>
<evidence type="ECO:0000313" key="4">
    <source>
        <dbReference type="Proteomes" id="UP000031838"/>
    </source>
</evidence>
<dbReference type="Proteomes" id="UP000031838">
    <property type="component" value="Chromosome 2"/>
</dbReference>
<dbReference type="RefSeq" id="WP_042627755.1">
    <property type="nucleotide sequence ID" value="NZ_CP002581.1"/>
</dbReference>
<dbReference type="Pfam" id="PF07007">
    <property type="entry name" value="LprI"/>
    <property type="match status" value="1"/>
</dbReference>
<feature type="domain" description="Lysozyme inhibitor LprI-like N-terminal" evidence="2">
    <location>
        <begin position="27"/>
        <end position="118"/>
    </location>
</feature>
<evidence type="ECO:0000259" key="2">
    <source>
        <dbReference type="Pfam" id="PF07007"/>
    </source>
</evidence>
<dbReference type="Gene3D" id="1.20.1270.180">
    <property type="match status" value="1"/>
</dbReference>
<keyword evidence="1" id="KW-0732">Signal</keyword>
<organism evidence="3 4">
    <name type="scientific">Burkholderia plantarii</name>
    <dbReference type="NCBI Taxonomy" id="41899"/>
    <lineage>
        <taxon>Bacteria</taxon>
        <taxon>Pseudomonadati</taxon>
        <taxon>Pseudomonadota</taxon>
        <taxon>Betaproteobacteria</taxon>
        <taxon>Burkholderiales</taxon>
        <taxon>Burkholderiaceae</taxon>
        <taxon>Burkholderia</taxon>
    </lineage>
</organism>
<dbReference type="PANTHER" id="PTHR39176:SF1">
    <property type="entry name" value="PERIPLASMIC PROTEIN"/>
    <property type="match status" value="1"/>
</dbReference>
<name>A0A0B6S7K4_BURPL</name>
<feature type="chain" id="PRO_5002110389" description="Lysozyme inhibitor LprI-like N-terminal domain-containing protein" evidence="1">
    <location>
        <begin position="23"/>
        <end position="133"/>
    </location>
</feature>
<reference evidence="3 4" key="2">
    <citation type="journal article" date="2016" name="Appl. Microbiol. Biotechnol.">
        <title>Mutations improving production and secretion of extracellular lipase by Burkholderia glumae PG1.</title>
        <authorList>
            <person name="Knapp A."/>
            <person name="Voget S."/>
            <person name="Gao R."/>
            <person name="Zaburannyi N."/>
            <person name="Krysciak D."/>
            <person name="Breuer M."/>
            <person name="Hauer B."/>
            <person name="Streit W.R."/>
            <person name="Muller R."/>
            <person name="Daniel R."/>
            <person name="Jaeger K.E."/>
        </authorList>
    </citation>
    <scope>NUCLEOTIDE SEQUENCE [LARGE SCALE GENOMIC DNA]</scope>
    <source>
        <strain evidence="3 4">PG1</strain>
    </source>
</reference>
<evidence type="ECO:0000313" key="3">
    <source>
        <dbReference type="EMBL" id="AJK49260.1"/>
    </source>
</evidence>
<protein>
    <recommendedName>
        <fullName evidence="2">Lysozyme inhibitor LprI-like N-terminal domain-containing protein</fullName>
    </recommendedName>
</protein>
<dbReference type="AlphaFoldDB" id="A0A0B6S7K4"/>
<dbReference type="KEGG" id="bgp:BGL_2c11820"/>
<accession>A0A0B6S7K4</accession>
<dbReference type="InterPro" id="IPR009739">
    <property type="entry name" value="LprI-like_N"/>
</dbReference>
<feature type="signal peptide" evidence="1">
    <location>
        <begin position="1"/>
        <end position="22"/>
    </location>
</feature>
<gene>
    <name evidence="3" type="ORF">BGL_2c11820</name>
</gene>